<gene>
    <name evidence="8" type="primary">cobF</name>
    <name evidence="8" type="ORF">NUTIK01_04520</name>
</gene>
<dbReference type="InterPro" id="IPR012797">
    <property type="entry name" value="CobF"/>
</dbReference>
<evidence type="ECO:0000259" key="7">
    <source>
        <dbReference type="Pfam" id="PF00590"/>
    </source>
</evidence>
<evidence type="ECO:0000256" key="4">
    <source>
        <dbReference type="ARBA" id="ARBA00022679"/>
    </source>
</evidence>
<comment type="function">
    <text evidence="6">Catalyzes the methylation of C-1 in precorrin-5 and the subsequent extrusion of acetic acid from the resulting intermediate to form cobalt-precorrin-6A.</text>
</comment>
<dbReference type="InterPro" id="IPR014777">
    <property type="entry name" value="4pyrrole_Mease_sub1"/>
</dbReference>
<evidence type="ECO:0000313" key="9">
    <source>
        <dbReference type="Proteomes" id="UP001187221"/>
    </source>
</evidence>
<keyword evidence="3 6" id="KW-0489">Methyltransferase</keyword>
<evidence type="ECO:0000256" key="6">
    <source>
        <dbReference type="PIRNR" id="PIRNR036525"/>
    </source>
</evidence>
<dbReference type="SUPFAM" id="SSF53790">
    <property type="entry name" value="Tetrapyrrole methylase"/>
    <property type="match status" value="1"/>
</dbReference>
<feature type="domain" description="Tetrapyrrole methylase" evidence="7">
    <location>
        <begin position="4"/>
        <end position="218"/>
    </location>
</feature>
<dbReference type="InterPro" id="IPR035996">
    <property type="entry name" value="4pyrrol_Methylase_sf"/>
</dbReference>
<dbReference type="RefSeq" id="WP_317973524.1">
    <property type="nucleotide sequence ID" value="NZ_BTFW01000001.1"/>
</dbReference>
<dbReference type="CDD" id="cd11643">
    <property type="entry name" value="Precorrin-6A-synthase"/>
    <property type="match status" value="1"/>
</dbReference>
<keyword evidence="9" id="KW-1185">Reference proteome</keyword>
<dbReference type="Pfam" id="PF00590">
    <property type="entry name" value="TP_methylase"/>
    <property type="match status" value="1"/>
</dbReference>
<dbReference type="InterPro" id="IPR014776">
    <property type="entry name" value="4pyrrole_Mease_sub2"/>
</dbReference>
<organism evidence="8 9">
    <name type="scientific">Novosphingobium pituita</name>
    <dbReference type="NCBI Taxonomy" id="3056842"/>
    <lineage>
        <taxon>Bacteria</taxon>
        <taxon>Pseudomonadati</taxon>
        <taxon>Pseudomonadota</taxon>
        <taxon>Alphaproteobacteria</taxon>
        <taxon>Sphingomonadales</taxon>
        <taxon>Sphingomonadaceae</taxon>
        <taxon>Novosphingobium</taxon>
    </lineage>
</organism>
<evidence type="ECO:0000256" key="3">
    <source>
        <dbReference type="ARBA" id="ARBA00022603"/>
    </source>
</evidence>
<dbReference type="PANTHER" id="PTHR43467:SF1">
    <property type="entry name" value="PRECORRIN-6A SYNTHASE [DEACETYLATING]"/>
    <property type="match status" value="1"/>
</dbReference>
<name>A0ABQ6P4A5_9SPHN</name>
<dbReference type="EMBL" id="BTFW01000001">
    <property type="protein sequence ID" value="GMM59675.1"/>
    <property type="molecule type" value="Genomic_DNA"/>
</dbReference>
<dbReference type="EC" id="2.1.1.152" evidence="6"/>
<dbReference type="Gene3D" id="3.40.1010.10">
    <property type="entry name" value="Cobalt-precorrin-4 Transmethylase, Domain 1"/>
    <property type="match status" value="1"/>
</dbReference>
<proteinExistence type="predicted"/>
<keyword evidence="5 6" id="KW-0949">S-adenosyl-L-methionine</keyword>
<comment type="catalytic activity">
    <reaction evidence="6">
        <text>precorrin-5 + S-adenosyl-L-methionine + H2O = precorrin-6A + acetate + S-adenosyl-L-homocysteine + 2 H(+)</text>
        <dbReference type="Rhea" id="RHEA:18261"/>
        <dbReference type="ChEBI" id="CHEBI:15377"/>
        <dbReference type="ChEBI" id="CHEBI:15378"/>
        <dbReference type="ChEBI" id="CHEBI:30089"/>
        <dbReference type="ChEBI" id="CHEBI:57856"/>
        <dbReference type="ChEBI" id="CHEBI:59789"/>
        <dbReference type="ChEBI" id="CHEBI:77871"/>
        <dbReference type="ChEBI" id="CHEBI:77872"/>
        <dbReference type="EC" id="2.1.1.152"/>
    </reaction>
</comment>
<keyword evidence="4 6" id="KW-0808">Transferase</keyword>
<dbReference type="InterPro" id="IPR000878">
    <property type="entry name" value="4pyrrol_Mease"/>
</dbReference>
<protein>
    <recommendedName>
        <fullName evidence="6">Precorrin-6A synthase [deacetylating]</fullName>
        <ecNumber evidence="6">2.1.1.152</ecNumber>
    </recommendedName>
</protein>
<dbReference type="PANTHER" id="PTHR43467">
    <property type="entry name" value="COBALT-PRECORRIN-2 C(20)-METHYLTRANSFERASE"/>
    <property type="match status" value="1"/>
</dbReference>
<reference evidence="8 9" key="1">
    <citation type="submission" date="2023-06" db="EMBL/GenBank/DDBJ databases">
        <title>Draft genome sequence of Novosphingobium sp. strain IK01.</title>
        <authorList>
            <person name="Hatamoto M."/>
            <person name="Ikarashi T."/>
            <person name="Yamaguchi T."/>
        </authorList>
    </citation>
    <scope>NUCLEOTIDE SEQUENCE [LARGE SCALE GENOMIC DNA]</scope>
    <source>
        <strain evidence="8 9">IK01</strain>
    </source>
</reference>
<dbReference type="NCBIfam" id="TIGR02434">
    <property type="entry name" value="CobF"/>
    <property type="match status" value="1"/>
</dbReference>
<dbReference type="Proteomes" id="UP001187221">
    <property type="component" value="Unassembled WGS sequence"/>
</dbReference>
<dbReference type="Gene3D" id="3.30.950.10">
    <property type="entry name" value="Methyltransferase, Cobalt-precorrin-4 Transmethylase, Domain 2"/>
    <property type="match status" value="1"/>
</dbReference>
<evidence type="ECO:0000256" key="5">
    <source>
        <dbReference type="ARBA" id="ARBA00022691"/>
    </source>
</evidence>
<sequence length="251" mass="27043">MIDLTLIGIGTGNPDHLTAQARRAMAGADLILLPRKGSDKADLIDLRRTLCAGLEGPRIVEFDMPVRDGAAAYLGAVHDWHAAITALWRAEIEAHLPQGGSLALLVWGDPMLYDSTLRIARRLATSGMRLTIRVVPGITSIQALCAAHAIPLNPLGGAVTITTARMLRRHGWPQGATCVVVMLDDGTTLETLPPEGITVWWGAYLGMEAEALDHGPLALAAPRIARLRAQLRARHGWIMDISLLKKDQTDA</sequence>
<evidence type="ECO:0000256" key="2">
    <source>
        <dbReference type="ARBA" id="ARBA00022573"/>
    </source>
</evidence>
<accession>A0ABQ6P4A5</accession>
<keyword evidence="2" id="KW-0169">Cobalamin biosynthesis</keyword>
<comment type="caution">
    <text evidence="8">The sequence shown here is derived from an EMBL/GenBank/DDBJ whole genome shotgun (WGS) entry which is preliminary data.</text>
</comment>
<dbReference type="PIRSF" id="PIRSF036525">
    <property type="entry name" value="CobF"/>
    <property type="match status" value="1"/>
</dbReference>
<comment type="pathway">
    <text evidence="1">Cofactor biosynthesis; adenosylcobalamin biosynthesis.</text>
</comment>
<evidence type="ECO:0000313" key="8">
    <source>
        <dbReference type="EMBL" id="GMM59675.1"/>
    </source>
</evidence>
<evidence type="ECO:0000256" key="1">
    <source>
        <dbReference type="ARBA" id="ARBA00004953"/>
    </source>
</evidence>